<comment type="function">
    <text evidence="5">The H protein shuttles the methylamine group of glycine from the P protein to the T protein.</text>
</comment>
<dbReference type="GO" id="GO:0009249">
    <property type="term" value="P:protein lipoylation"/>
    <property type="evidence" value="ECO:0007669"/>
    <property type="project" value="TreeGrafter"/>
</dbReference>
<feature type="non-terminal residue" evidence="7">
    <location>
        <position position="118"/>
    </location>
</feature>
<keyword evidence="8" id="KW-1185">Reference proteome</keyword>
<evidence type="ECO:0000256" key="2">
    <source>
        <dbReference type="ARBA" id="ARBA00022823"/>
    </source>
</evidence>
<dbReference type="Proteomes" id="UP001175228">
    <property type="component" value="Unassembled WGS sequence"/>
</dbReference>
<keyword evidence="3 5" id="KW-0809">Transit peptide</keyword>
<evidence type="ECO:0000256" key="3">
    <source>
        <dbReference type="ARBA" id="ARBA00022946"/>
    </source>
</evidence>
<dbReference type="CDD" id="cd06848">
    <property type="entry name" value="GCS_H"/>
    <property type="match status" value="1"/>
</dbReference>
<dbReference type="AlphaFoldDB" id="A0AA39QND4"/>
<gene>
    <name evidence="7" type="ORF">EDD18DRAFT_1059710</name>
</gene>
<dbReference type="InterPro" id="IPR000089">
    <property type="entry name" value="Biotin_lipoyl"/>
</dbReference>
<dbReference type="Gene3D" id="2.40.50.100">
    <property type="match status" value="1"/>
</dbReference>
<evidence type="ECO:0000256" key="1">
    <source>
        <dbReference type="ARBA" id="ARBA00009249"/>
    </source>
</evidence>
<comment type="subcellular location">
    <subcellularLocation>
        <location evidence="5">Mitochondrion</location>
    </subcellularLocation>
</comment>
<sequence>IAKRYTKDHETVTFDDSTGIGIVTITDHAQSSLGDVVFVELAEIGTEVEQGGHIGAVESVKAASDIYAPVSGLVEAINTELASQPGLLNKSPEEKGWLCKIKVSDPSEVRCFPSLHHL</sequence>
<dbReference type="SUPFAM" id="SSF51230">
    <property type="entry name" value="Single hybrid motif"/>
    <property type="match status" value="1"/>
</dbReference>
<feature type="domain" description="Lipoyl-binding" evidence="6">
    <location>
        <begin position="20"/>
        <end position="102"/>
    </location>
</feature>
<evidence type="ECO:0000259" key="6">
    <source>
        <dbReference type="PROSITE" id="PS50968"/>
    </source>
</evidence>
<dbReference type="PROSITE" id="PS50968">
    <property type="entry name" value="BIOTINYL_LIPOYL"/>
    <property type="match status" value="1"/>
</dbReference>
<evidence type="ECO:0000256" key="5">
    <source>
        <dbReference type="RuleBase" id="RU364055"/>
    </source>
</evidence>
<evidence type="ECO:0000313" key="8">
    <source>
        <dbReference type="Proteomes" id="UP001175228"/>
    </source>
</evidence>
<dbReference type="InterPro" id="IPR011053">
    <property type="entry name" value="Single_hybrid_motif"/>
</dbReference>
<organism evidence="7 8">
    <name type="scientific">Armillaria luteobubalina</name>
    <dbReference type="NCBI Taxonomy" id="153913"/>
    <lineage>
        <taxon>Eukaryota</taxon>
        <taxon>Fungi</taxon>
        <taxon>Dikarya</taxon>
        <taxon>Basidiomycota</taxon>
        <taxon>Agaricomycotina</taxon>
        <taxon>Agaricomycetes</taxon>
        <taxon>Agaricomycetidae</taxon>
        <taxon>Agaricales</taxon>
        <taxon>Marasmiineae</taxon>
        <taxon>Physalacriaceae</taxon>
        <taxon>Armillaria</taxon>
    </lineage>
</organism>
<accession>A0AA39QND4</accession>
<dbReference type="InterPro" id="IPR003016">
    <property type="entry name" value="2-oxoA_DH_lipoyl-BS"/>
</dbReference>
<evidence type="ECO:0000313" key="7">
    <source>
        <dbReference type="EMBL" id="KAK0506155.1"/>
    </source>
</evidence>
<comment type="caution">
    <text evidence="7">The sequence shown here is derived from an EMBL/GenBank/DDBJ whole genome shotgun (WGS) entry which is preliminary data.</text>
</comment>
<dbReference type="GO" id="GO:0005960">
    <property type="term" value="C:glycine cleavage complex"/>
    <property type="evidence" value="ECO:0007669"/>
    <property type="project" value="UniProtKB-UniRule"/>
</dbReference>
<evidence type="ECO:0000256" key="4">
    <source>
        <dbReference type="PIRSR" id="PIRSR617453-50"/>
    </source>
</evidence>
<keyword evidence="2 4" id="KW-0450">Lipoyl</keyword>
<dbReference type="GO" id="GO:0019464">
    <property type="term" value="P:glycine decarboxylation via glycine cleavage system"/>
    <property type="evidence" value="ECO:0007669"/>
    <property type="project" value="UniProtKB-UniRule"/>
</dbReference>
<dbReference type="PANTHER" id="PTHR11715">
    <property type="entry name" value="GLYCINE CLEAVAGE SYSTEM H PROTEIN"/>
    <property type="match status" value="1"/>
</dbReference>
<dbReference type="NCBIfam" id="NF002270">
    <property type="entry name" value="PRK01202.1"/>
    <property type="match status" value="1"/>
</dbReference>
<comment type="subunit">
    <text evidence="5">The glycine cleavage system is composed of four proteins: P, T, L and H.</text>
</comment>
<dbReference type="PANTHER" id="PTHR11715:SF3">
    <property type="entry name" value="GLYCINE CLEAVAGE SYSTEM H PROTEIN-RELATED"/>
    <property type="match status" value="1"/>
</dbReference>
<dbReference type="InterPro" id="IPR017453">
    <property type="entry name" value="GCV_H_sub"/>
</dbReference>
<protein>
    <recommendedName>
        <fullName evidence="5">Glycine cleavage system H protein</fullName>
    </recommendedName>
</protein>
<dbReference type="GO" id="GO:0005739">
    <property type="term" value="C:mitochondrion"/>
    <property type="evidence" value="ECO:0007669"/>
    <property type="project" value="UniProtKB-SubCell"/>
</dbReference>
<comment type="cofactor">
    <cofactor evidence="5">
        <name>(R)-lipoate</name>
        <dbReference type="ChEBI" id="CHEBI:83088"/>
    </cofactor>
    <text evidence="5">Binds 1 lipoyl cofactor covalently.</text>
</comment>
<dbReference type="EMBL" id="JAUEPU010000001">
    <property type="protein sequence ID" value="KAK0506155.1"/>
    <property type="molecule type" value="Genomic_DNA"/>
</dbReference>
<name>A0AA39QND4_9AGAR</name>
<dbReference type="PROSITE" id="PS00189">
    <property type="entry name" value="LIPOYL"/>
    <property type="match status" value="1"/>
</dbReference>
<reference evidence="7" key="1">
    <citation type="submission" date="2023-06" db="EMBL/GenBank/DDBJ databases">
        <authorList>
            <consortium name="Lawrence Berkeley National Laboratory"/>
            <person name="Ahrendt S."/>
            <person name="Sahu N."/>
            <person name="Indic B."/>
            <person name="Wong-Bajracharya J."/>
            <person name="Merenyi Z."/>
            <person name="Ke H.-M."/>
            <person name="Monk M."/>
            <person name="Kocsube S."/>
            <person name="Drula E."/>
            <person name="Lipzen A."/>
            <person name="Balint B."/>
            <person name="Henrissat B."/>
            <person name="Andreopoulos B."/>
            <person name="Martin F.M."/>
            <person name="Harder C.B."/>
            <person name="Rigling D."/>
            <person name="Ford K.L."/>
            <person name="Foster G.D."/>
            <person name="Pangilinan J."/>
            <person name="Papanicolaou A."/>
            <person name="Barry K."/>
            <person name="LaButti K."/>
            <person name="Viragh M."/>
            <person name="Koriabine M."/>
            <person name="Yan M."/>
            <person name="Riley R."/>
            <person name="Champramary S."/>
            <person name="Plett K.L."/>
            <person name="Tsai I.J."/>
            <person name="Slot J."/>
            <person name="Sipos G."/>
            <person name="Plett J."/>
            <person name="Nagy L.G."/>
            <person name="Grigoriev I.V."/>
        </authorList>
    </citation>
    <scope>NUCLEOTIDE SEQUENCE</scope>
    <source>
        <strain evidence="7">HWK02</strain>
    </source>
</reference>
<dbReference type="Pfam" id="PF01597">
    <property type="entry name" value="GCV_H"/>
    <property type="match status" value="1"/>
</dbReference>
<comment type="similarity">
    <text evidence="1 5">Belongs to the GcvH family.</text>
</comment>
<dbReference type="NCBIfam" id="TIGR00527">
    <property type="entry name" value="gcvH"/>
    <property type="match status" value="1"/>
</dbReference>
<keyword evidence="5" id="KW-0496">Mitochondrion</keyword>
<dbReference type="InterPro" id="IPR002930">
    <property type="entry name" value="GCV_H"/>
</dbReference>
<proteinExistence type="inferred from homology"/>
<feature type="modified residue" description="N6-lipoyllysine" evidence="4">
    <location>
        <position position="61"/>
    </location>
</feature>
<dbReference type="InterPro" id="IPR033753">
    <property type="entry name" value="GCV_H/Fam206"/>
</dbReference>